<accession>A0ABY4XC02</accession>
<evidence type="ECO:0000256" key="1">
    <source>
        <dbReference type="SAM" id="MobiDB-lite"/>
    </source>
</evidence>
<dbReference type="Proteomes" id="UP001056937">
    <property type="component" value="Chromosome 1"/>
</dbReference>
<evidence type="ECO:0000313" key="2">
    <source>
        <dbReference type="EMBL" id="USI74414.1"/>
    </source>
</evidence>
<sequence length="93" mass="9294">MLGTFTGSMVATLVREATGAPPAGPLATALIGSGASLVMQRGRRPVGLALLLAGGVVLWREAAAARPRTARVKVRPATRRPAPGLPAASDAAA</sequence>
<dbReference type="RefSeq" id="WP_252168217.1">
    <property type="nucleotide sequence ID" value="NZ_CP084930.1"/>
</dbReference>
<evidence type="ECO:0000313" key="3">
    <source>
        <dbReference type="Proteomes" id="UP001056937"/>
    </source>
</evidence>
<organism evidence="2 3">
    <name type="scientific">Sphingomonas morindae</name>
    <dbReference type="NCBI Taxonomy" id="1541170"/>
    <lineage>
        <taxon>Bacteria</taxon>
        <taxon>Pseudomonadati</taxon>
        <taxon>Pseudomonadota</taxon>
        <taxon>Alphaproteobacteria</taxon>
        <taxon>Sphingomonadales</taxon>
        <taxon>Sphingomonadaceae</taxon>
        <taxon>Sphingomonas</taxon>
    </lineage>
</organism>
<dbReference type="EMBL" id="CP084930">
    <property type="protein sequence ID" value="USI74414.1"/>
    <property type="molecule type" value="Genomic_DNA"/>
</dbReference>
<name>A0ABY4XC02_9SPHN</name>
<proteinExistence type="predicted"/>
<feature type="compositionally biased region" description="Low complexity" evidence="1">
    <location>
        <begin position="81"/>
        <end position="93"/>
    </location>
</feature>
<protein>
    <submittedName>
        <fullName evidence="2">Uncharacterized protein</fullName>
    </submittedName>
</protein>
<keyword evidence="3" id="KW-1185">Reference proteome</keyword>
<feature type="region of interest" description="Disordered" evidence="1">
    <location>
        <begin position="69"/>
        <end position="93"/>
    </location>
</feature>
<gene>
    <name evidence="2" type="ORF">LHA26_08175</name>
</gene>
<reference evidence="2" key="1">
    <citation type="journal article" date="2022" name="Toxins">
        <title>Genomic Analysis of Sphingopyxis sp. USTB-05 for Biodegrading Cyanobacterial Hepatotoxins.</title>
        <authorList>
            <person name="Liu C."/>
            <person name="Xu Q."/>
            <person name="Zhao Z."/>
            <person name="Zhang H."/>
            <person name="Liu X."/>
            <person name="Yin C."/>
            <person name="Liu Y."/>
            <person name="Yan H."/>
        </authorList>
    </citation>
    <scope>NUCLEOTIDE SEQUENCE</scope>
    <source>
        <strain evidence="2">NBD5</strain>
    </source>
</reference>
<feature type="compositionally biased region" description="Basic residues" evidence="1">
    <location>
        <begin position="69"/>
        <end position="78"/>
    </location>
</feature>